<protein>
    <recommendedName>
        <fullName evidence="2">Phospholipase/carboxylesterase/thioesterase domain-containing protein</fullName>
    </recommendedName>
</protein>
<dbReference type="OrthoDB" id="2418081at2759"/>
<dbReference type="PANTHER" id="PTHR10655">
    <property type="entry name" value="LYSOPHOSPHOLIPASE-RELATED"/>
    <property type="match status" value="1"/>
</dbReference>
<keyword evidence="4" id="KW-1185">Reference proteome</keyword>
<dbReference type="GO" id="GO:0052689">
    <property type="term" value="F:carboxylic ester hydrolase activity"/>
    <property type="evidence" value="ECO:0007669"/>
    <property type="project" value="TreeGrafter"/>
</dbReference>
<dbReference type="SUPFAM" id="SSF53474">
    <property type="entry name" value="alpha/beta-Hydrolases"/>
    <property type="match status" value="1"/>
</dbReference>
<dbReference type="RefSeq" id="XP_056076265.1">
    <property type="nucleotide sequence ID" value="XM_056209443.1"/>
</dbReference>
<name>A0A9W9CF43_9PLEO</name>
<reference evidence="3" key="1">
    <citation type="submission" date="2022-10" db="EMBL/GenBank/DDBJ databases">
        <title>Tapping the CABI collections for fungal endophytes: first genome assemblies for Collariella, Neodidymelliopsis, Ascochyta clinopodiicola, Didymella pomorum, Didymosphaeria variabile, Neocosmospora piperis and Neocucurbitaria cava.</title>
        <authorList>
            <person name="Hill R."/>
        </authorList>
    </citation>
    <scope>NUCLEOTIDE SEQUENCE</scope>
    <source>
        <strain evidence="3">IMI 356815</strain>
    </source>
</reference>
<evidence type="ECO:0000313" key="4">
    <source>
        <dbReference type="Proteomes" id="UP001140513"/>
    </source>
</evidence>
<feature type="domain" description="Phospholipase/carboxylesterase/thioesterase" evidence="2">
    <location>
        <begin position="74"/>
        <end position="179"/>
    </location>
</feature>
<dbReference type="EMBL" id="JAPEUX010000001">
    <property type="protein sequence ID" value="KAJ4360063.1"/>
    <property type="molecule type" value="Genomic_DNA"/>
</dbReference>
<accession>A0A9W9CF43</accession>
<proteinExistence type="inferred from homology"/>
<dbReference type="Proteomes" id="UP001140513">
    <property type="component" value="Unassembled WGS sequence"/>
</dbReference>
<organism evidence="3 4">
    <name type="scientific">Didymosphaeria variabile</name>
    <dbReference type="NCBI Taxonomy" id="1932322"/>
    <lineage>
        <taxon>Eukaryota</taxon>
        <taxon>Fungi</taxon>
        <taxon>Dikarya</taxon>
        <taxon>Ascomycota</taxon>
        <taxon>Pezizomycotina</taxon>
        <taxon>Dothideomycetes</taxon>
        <taxon>Pleosporomycetidae</taxon>
        <taxon>Pleosporales</taxon>
        <taxon>Massarineae</taxon>
        <taxon>Didymosphaeriaceae</taxon>
        <taxon>Didymosphaeria</taxon>
    </lineage>
</organism>
<dbReference type="InterPro" id="IPR050565">
    <property type="entry name" value="LYPA1-2/EST-like"/>
</dbReference>
<sequence length="347" mass="39124">MSTARTSPTHKAPLVFEPTEIHTTTMIVLHGRGSTAERFAEPFLTSLVAPRTRVTRSQVSELASESTTIFRDYFPNTKFLFPTAPLRRAAAFNRSLTHQWFDKWSPQHPELKQYLQVPGLRETSTYLHGLLQQEINVVGAPNVALVGISQGCASSLVATLLWDGEPFGALAGMCGYLPFRKGMADLMMDEKEDEDNPFTDTMGGIGEVLKRKGEEFDDNTKFGKALSWLREELEMEGGRRCVGPPPMQSIPTFMGHGAEDTLLPHEQGKQAAEFLRAIDVNVKWKEYEGLGHWYSTEMLRDIVDFLKERKGWHNIASTGRCDENGVKIKHEHTEREEDRTVSVQLEE</sequence>
<comment type="caution">
    <text evidence="3">The sequence shown here is derived from an EMBL/GenBank/DDBJ whole genome shotgun (WGS) entry which is preliminary data.</text>
</comment>
<dbReference type="Pfam" id="PF02230">
    <property type="entry name" value="Abhydrolase_2"/>
    <property type="match status" value="2"/>
</dbReference>
<dbReference type="GO" id="GO:0005737">
    <property type="term" value="C:cytoplasm"/>
    <property type="evidence" value="ECO:0007669"/>
    <property type="project" value="TreeGrafter"/>
</dbReference>
<dbReference type="GO" id="GO:0008474">
    <property type="term" value="F:palmitoyl-(protein) hydrolase activity"/>
    <property type="evidence" value="ECO:0007669"/>
    <property type="project" value="TreeGrafter"/>
</dbReference>
<dbReference type="AlphaFoldDB" id="A0A9W9CF43"/>
<comment type="similarity">
    <text evidence="1">Belongs to the AB hydrolase superfamily. AB hydrolase 2 family.</text>
</comment>
<dbReference type="GeneID" id="80904152"/>
<evidence type="ECO:0000259" key="2">
    <source>
        <dbReference type="Pfam" id="PF02230"/>
    </source>
</evidence>
<gene>
    <name evidence="3" type="ORF">N0V89_000622</name>
</gene>
<evidence type="ECO:0000313" key="3">
    <source>
        <dbReference type="EMBL" id="KAJ4360063.1"/>
    </source>
</evidence>
<feature type="domain" description="Phospholipase/carboxylesterase/thioesterase" evidence="2">
    <location>
        <begin position="249"/>
        <end position="307"/>
    </location>
</feature>
<dbReference type="InterPro" id="IPR003140">
    <property type="entry name" value="PLipase/COase/thioEstase"/>
</dbReference>
<evidence type="ECO:0000256" key="1">
    <source>
        <dbReference type="ARBA" id="ARBA00006499"/>
    </source>
</evidence>
<dbReference type="PANTHER" id="PTHR10655:SF64">
    <property type="entry name" value="PHOSPHOLIPASE_CARBOXYLESTERASE_THIOESTERASE DOMAIN-CONTAINING PROTEIN"/>
    <property type="match status" value="1"/>
</dbReference>
<dbReference type="InterPro" id="IPR029058">
    <property type="entry name" value="AB_hydrolase_fold"/>
</dbReference>
<dbReference type="Gene3D" id="3.40.50.1820">
    <property type="entry name" value="alpha/beta hydrolase"/>
    <property type="match status" value="1"/>
</dbReference>